<dbReference type="InterPro" id="IPR052342">
    <property type="entry name" value="MCH/BMMD"/>
</dbReference>
<dbReference type="Gene3D" id="3.10.129.10">
    <property type="entry name" value="Hotdog Thioesterase"/>
    <property type="match status" value="1"/>
</dbReference>
<dbReference type="InterPro" id="IPR029069">
    <property type="entry name" value="HotDog_dom_sf"/>
</dbReference>
<sequence length="170" mass="18356">MNDPIPASPAGQAPHLHRGRTWDELPVGMAFRTGGRTITESDFVQFVTWAGFTEPLFMDASDVLARNGGRLVPAALTYAVAEGLVIQTLAFAGTGIAFLSMTLTARRPVYVGDTLHAVVTITESRATKTPDRGMVASTVSVRNQHDEEVLEYTPTRLVRGRAPEVADGKF</sequence>
<proteinExistence type="predicted"/>
<organism evidence="2 3">
    <name type="scientific">Mycobacterium arosiense ATCC BAA-1401 = DSM 45069</name>
    <dbReference type="NCBI Taxonomy" id="1265311"/>
    <lineage>
        <taxon>Bacteria</taxon>
        <taxon>Bacillati</taxon>
        <taxon>Actinomycetota</taxon>
        <taxon>Actinomycetes</taxon>
        <taxon>Mycobacteriales</taxon>
        <taxon>Mycobacteriaceae</taxon>
        <taxon>Mycobacterium</taxon>
        <taxon>Mycobacterium avium complex (MAC)</taxon>
    </lineage>
</organism>
<dbReference type="PANTHER" id="PTHR43664">
    <property type="entry name" value="MONOAMINE OXIDASE-RELATED"/>
    <property type="match status" value="1"/>
</dbReference>
<name>A0A1W9ZQK7_MYCAI</name>
<dbReference type="EMBL" id="MVHG01000005">
    <property type="protein sequence ID" value="ORA19905.1"/>
    <property type="molecule type" value="Genomic_DNA"/>
</dbReference>
<dbReference type="PANTHER" id="PTHR43664:SF1">
    <property type="entry name" value="BETA-METHYLMALYL-COA DEHYDRATASE"/>
    <property type="match status" value="1"/>
</dbReference>
<evidence type="ECO:0000313" key="3">
    <source>
        <dbReference type="Proteomes" id="UP000192707"/>
    </source>
</evidence>
<feature type="domain" description="FAS1-like dehydratase" evidence="1">
    <location>
        <begin position="27"/>
        <end position="151"/>
    </location>
</feature>
<keyword evidence="3" id="KW-1185">Reference proteome</keyword>
<dbReference type="OrthoDB" id="9796589at2"/>
<dbReference type="InterPro" id="IPR039569">
    <property type="entry name" value="FAS1-like_DH_region"/>
</dbReference>
<dbReference type="RefSeq" id="WP_083063288.1">
    <property type="nucleotide sequence ID" value="NZ_MVHG01000005.1"/>
</dbReference>
<evidence type="ECO:0000259" key="1">
    <source>
        <dbReference type="Pfam" id="PF13452"/>
    </source>
</evidence>
<comment type="caution">
    <text evidence="2">The sequence shown here is derived from an EMBL/GenBank/DDBJ whole genome shotgun (WGS) entry which is preliminary data.</text>
</comment>
<accession>A0A1W9ZQK7</accession>
<dbReference type="Pfam" id="PF13452">
    <property type="entry name" value="FAS1_DH_region"/>
    <property type="match status" value="1"/>
</dbReference>
<dbReference type="Proteomes" id="UP000192707">
    <property type="component" value="Unassembled WGS sequence"/>
</dbReference>
<protein>
    <submittedName>
        <fullName evidence="2">Acyl dehydratase</fullName>
    </submittedName>
</protein>
<gene>
    <name evidence="2" type="ORF">BST14_04040</name>
</gene>
<reference evidence="2 3" key="1">
    <citation type="submission" date="2016-12" db="EMBL/GenBank/DDBJ databases">
        <title>The new phylogeny of genus Mycobacterium.</title>
        <authorList>
            <person name="Tortoli E."/>
            <person name="Trovato A."/>
            <person name="Cirillo D.M."/>
        </authorList>
    </citation>
    <scope>NUCLEOTIDE SEQUENCE [LARGE SCALE GENOMIC DNA]</scope>
    <source>
        <strain evidence="2 3">DSM 45069</strain>
    </source>
</reference>
<evidence type="ECO:0000313" key="2">
    <source>
        <dbReference type="EMBL" id="ORA19905.1"/>
    </source>
</evidence>
<dbReference type="SUPFAM" id="SSF54637">
    <property type="entry name" value="Thioesterase/thiol ester dehydrase-isomerase"/>
    <property type="match status" value="1"/>
</dbReference>
<dbReference type="AlphaFoldDB" id="A0A1W9ZQK7"/>